<gene>
    <name evidence="2" type="ORF">NCTC13492_00384</name>
    <name evidence="1" type="ORF">SAMN05421542_0599</name>
</gene>
<sequence length="203" mass="23076">MYSKLLETIALLKSQEINEDRKAILKPLIDFIQENLDNKKTIDLNFICTHNSRRSHLSQIWAQAASIYFDIPKVTCYSGGTEETAMFPKVAEILMEQGFFIMKISDTENPVYAIKYDEDLHPIIGFSKKYDSVFNPTNGFAAIMTCSQADGGCPFIPGADKRIPITFEDPKISDGTLEQEKIYHERSLQIGAEMLYVFSQIKK</sequence>
<dbReference type="SUPFAM" id="SSF52788">
    <property type="entry name" value="Phosphotyrosine protein phosphatases I"/>
    <property type="match status" value="1"/>
</dbReference>
<dbReference type="EMBL" id="UAWB01000002">
    <property type="protein sequence ID" value="SQB26706.1"/>
    <property type="molecule type" value="Genomic_DNA"/>
</dbReference>
<protein>
    <submittedName>
        <fullName evidence="2">Arsenate reductase</fullName>
    </submittedName>
</protein>
<accession>A0A2X2VCL7</accession>
<dbReference type="EMBL" id="FNEG01000001">
    <property type="protein sequence ID" value="SDI25554.1"/>
    <property type="molecule type" value="Genomic_DNA"/>
</dbReference>
<dbReference type="InterPro" id="IPR036196">
    <property type="entry name" value="Ptyr_pPase_sf"/>
</dbReference>
<dbReference type="Proteomes" id="UP000199426">
    <property type="component" value="Unassembled WGS sequence"/>
</dbReference>
<evidence type="ECO:0000313" key="4">
    <source>
        <dbReference type="Proteomes" id="UP000251670"/>
    </source>
</evidence>
<name>A0A2X2VCL7_CHRJE</name>
<organism evidence="2 4">
    <name type="scientific">Chryseobacterium jejuense</name>
    <dbReference type="NCBI Taxonomy" id="445960"/>
    <lineage>
        <taxon>Bacteria</taxon>
        <taxon>Pseudomonadati</taxon>
        <taxon>Bacteroidota</taxon>
        <taxon>Flavobacteriia</taxon>
        <taxon>Flavobacteriales</taxon>
        <taxon>Weeksellaceae</taxon>
        <taxon>Chryseobacterium group</taxon>
        <taxon>Chryseobacterium</taxon>
    </lineage>
</organism>
<reference evidence="1 3" key="1">
    <citation type="submission" date="2016-10" db="EMBL/GenBank/DDBJ databases">
        <authorList>
            <person name="Varghese N."/>
            <person name="Submissions S."/>
        </authorList>
    </citation>
    <scope>NUCLEOTIDE SEQUENCE [LARGE SCALE GENOMIC DNA]</scope>
    <source>
        <strain evidence="1 3">DSM 19299</strain>
    </source>
</reference>
<evidence type="ECO:0000313" key="2">
    <source>
        <dbReference type="EMBL" id="SQB26706.1"/>
    </source>
</evidence>
<dbReference type="Gene3D" id="3.40.50.2300">
    <property type="match status" value="1"/>
</dbReference>
<dbReference type="PANTHER" id="PTHR43428:SF1">
    <property type="entry name" value="ARSENATE REDUCTASE"/>
    <property type="match status" value="1"/>
</dbReference>
<reference evidence="2 4" key="2">
    <citation type="submission" date="2018-06" db="EMBL/GenBank/DDBJ databases">
        <authorList>
            <consortium name="Pathogen Informatics"/>
            <person name="Doyle S."/>
        </authorList>
    </citation>
    <scope>NUCLEOTIDE SEQUENCE [LARGE SCALE GENOMIC DNA]</scope>
    <source>
        <strain evidence="2 4">NCTC13492</strain>
    </source>
</reference>
<evidence type="ECO:0000313" key="1">
    <source>
        <dbReference type="EMBL" id="SDI25554.1"/>
    </source>
</evidence>
<dbReference type="RefSeq" id="WP_089733411.1">
    <property type="nucleotide sequence ID" value="NZ_FNEG01000001.1"/>
</dbReference>
<dbReference type="AlphaFoldDB" id="A0A2X2VCL7"/>
<keyword evidence="3" id="KW-1185">Reference proteome</keyword>
<dbReference type="STRING" id="445960.SAMN05421542_0599"/>
<dbReference type="OrthoDB" id="9793058at2"/>
<evidence type="ECO:0000313" key="3">
    <source>
        <dbReference type="Proteomes" id="UP000199426"/>
    </source>
</evidence>
<dbReference type="Proteomes" id="UP000251670">
    <property type="component" value="Unassembled WGS sequence"/>
</dbReference>
<proteinExistence type="predicted"/>
<dbReference type="PANTHER" id="PTHR43428">
    <property type="entry name" value="ARSENATE REDUCTASE"/>
    <property type="match status" value="1"/>
</dbReference>